<sequence length="53" mass="5558">MITDSALQSLAIFLGSAAMLLIVLYHFLEVNAKDVPTSTIVDNNGPAVAAGKR</sequence>
<dbReference type="EMBL" id="ML992520">
    <property type="protein sequence ID" value="KAF2219127.1"/>
    <property type="molecule type" value="Genomic_DNA"/>
</dbReference>
<dbReference type="InterPro" id="IPR036330">
    <property type="entry name" value="Ost4p_sf"/>
</dbReference>
<dbReference type="InterPro" id="IPR018943">
    <property type="entry name" value="Oligosaccaryltransferase"/>
</dbReference>
<evidence type="ECO:0000256" key="3">
    <source>
        <dbReference type="ARBA" id="ARBA00017662"/>
    </source>
</evidence>
<dbReference type="PANTHER" id="PTHR48164:SF1">
    <property type="entry name" value="DOLICHYL-DIPHOSPHOOLIGOSACCHARIDE--PROTEIN GLYCOSYLTRANSFERASE SUBUNIT 4"/>
    <property type="match status" value="1"/>
</dbReference>
<proteinExistence type="inferred from homology"/>
<comment type="similarity">
    <text evidence="2">Belongs to the OST4 family.</text>
</comment>
<keyword evidence="10" id="KW-0808">Transferase</keyword>
<keyword evidence="5" id="KW-0256">Endoplasmic reticulum</keyword>
<dbReference type="PANTHER" id="PTHR48164">
    <property type="entry name" value="DOLICHYL-DIPHOSPHOOLIGOSACCHARIDE--PROTEIN GLYCOSYLTRANSFERASE SUBUNIT 4"/>
    <property type="match status" value="1"/>
</dbReference>
<dbReference type="InterPro" id="IPR051307">
    <property type="entry name" value="OST4"/>
</dbReference>
<organism evidence="10 11">
    <name type="scientific">Elsinoe ampelina</name>
    <dbReference type="NCBI Taxonomy" id="302913"/>
    <lineage>
        <taxon>Eukaryota</taxon>
        <taxon>Fungi</taxon>
        <taxon>Dikarya</taxon>
        <taxon>Ascomycota</taxon>
        <taxon>Pezizomycotina</taxon>
        <taxon>Dothideomycetes</taxon>
        <taxon>Dothideomycetidae</taxon>
        <taxon>Myriangiales</taxon>
        <taxon>Elsinoaceae</taxon>
        <taxon>Elsinoe</taxon>
    </lineage>
</organism>
<evidence type="ECO:0000256" key="8">
    <source>
        <dbReference type="ARBA" id="ARBA00023136"/>
    </source>
</evidence>
<accession>A0A6A6G078</accession>
<protein>
    <recommendedName>
        <fullName evidence="3">Dolichyl-diphosphooligosaccharide--protein glycosyltransferase subunit 4</fullName>
    </recommendedName>
</protein>
<dbReference type="Proteomes" id="UP000799538">
    <property type="component" value="Unassembled WGS sequence"/>
</dbReference>
<keyword evidence="11" id="KW-1185">Reference proteome</keyword>
<dbReference type="GO" id="GO:0016740">
    <property type="term" value="F:transferase activity"/>
    <property type="evidence" value="ECO:0007669"/>
    <property type="project" value="UniProtKB-KW"/>
</dbReference>
<dbReference type="GO" id="GO:0008250">
    <property type="term" value="C:oligosaccharyltransferase complex"/>
    <property type="evidence" value="ECO:0007669"/>
    <property type="project" value="TreeGrafter"/>
</dbReference>
<evidence type="ECO:0000256" key="6">
    <source>
        <dbReference type="ARBA" id="ARBA00022968"/>
    </source>
</evidence>
<name>A0A6A6G078_9PEZI</name>
<reference evidence="11" key="1">
    <citation type="journal article" date="2020" name="Stud. Mycol.">
        <title>101 Dothideomycetes genomes: A test case for predicting lifestyles and emergence of pathogens.</title>
        <authorList>
            <person name="Haridas S."/>
            <person name="Albert R."/>
            <person name="Binder M."/>
            <person name="Bloem J."/>
            <person name="LaButti K."/>
            <person name="Salamov A."/>
            <person name="Andreopoulos B."/>
            <person name="Baker S."/>
            <person name="Barry K."/>
            <person name="Bills G."/>
            <person name="Bluhm B."/>
            <person name="Cannon C."/>
            <person name="Castanera R."/>
            <person name="Culley D."/>
            <person name="Daum C."/>
            <person name="Ezra D."/>
            <person name="Gonzalez J."/>
            <person name="Henrissat B."/>
            <person name="Kuo A."/>
            <person name="Liang C."/>
            <person name="Lipzen A."/>
            <person name="Lutzoni F."/>
            <person name="Magnuson J."/>
            <person name="Mondo S."/>
            <person name="Nolan M."/>
            <person name="Ohm R."/>
            <person name="Pangilinan J."/>
            <person name="Park H.-J."/>
            <person name="Ramirez L."/>
            <person name="Alfaro M."/>
            <person name="Sun H."/>
            <person name="Tritt A."/>
            <person name="Yoshinaga Y."/>
            <person name="Zwiers L.-H."/>
            <person name="Turgeon B."/>
            <person name="Goodwin S."/>
            <person name="Spatafora J."/>
            <person name="Crous P."/>
            <person name="Grigoriev I."/>
        </authorList>
    </citation>
    <scope>NUCLEOTIDE SEQUENCE [LARGE SCALE GENOMIC DNA]</scope>
    <source>
        <strain evidence="11">CECT 20119</strain>
    </source>
</reference>
<keyword evidence="4 9" id="KW-0812">Transmembrane</keyword>
<evidence type="ECO:0000256" key="4">
    <source>
        <dbReference type="ARBA" id="ARBA00022692"/>
    </source>
</evidence>
<gene>
    <name evidence="10" type="ORF">BDZ85DRAFT_59666</name>
</gene>
<dbReference type="SUPFAM" id="SSF103464">
    <property type="entry name" value="Oligosaccharyltransferase subunit ost4p"/>
    <property type="match status" value="1"/>
</dbReference>
<keyword evidence="7 9" id="KW-1133">Transmembrane helix</keyword>
<feature type="transmembrane region" description="Helical" evidence="9">
    <location>
        <begin position="6"/>
        <end position="28"/>
    </location>
</feature>
<evidence type="ECO:0000256" key="5">
    <source>
        <dbReference type="ARBA" id="ARBA00022824"/>
    </source>
</evidence>
<dbReference type="GO" id="GO:0018279">
    <property type="term" value="P:protein N-linked glycosylation via asparagine"/>
    <property type="evidence" value="ECO:0007669"/>
    <property type="project" value="TreeGrafter"/>
</dbReference>
<evidence type="ECO:0000256" key="1">
    <source>
        <dbReference type="ARBA" id="ARBA00004643"/>
    </source>
</evidence>
<evidence type="ECO:0000256" key="2">
    <source>
        <dbReference type="ARBA" id="ARBA00007685"/>
    </source>
</evidence>
<keyword evidence="6" id="KW-0735">Signal-anchor</keyword>
<dbReference type="Pfam" id="PF10215">
    <property type="entry name" value="Ost4"/>
    <property type="match status" value="1"/>
</dbReference>
<evidence type="ECO:0000313" key="11">
    <source>
        <dbReference type="Proteomes" id="UP000799538"/>
    </source>
</evidence>
<dbReference type="OrthoDB" id="2124077at2759"/>
<keyword evidence="8 9" id="KW-0472">Membrane</keyword>
<comment type="subcellular location">
    <subcellularLocation>
        <location evidence="1">Endoplasmic reticulum membrane</location>
        <topology evidence="1">Single-pass type III membrane protein</topology>
    </subcellularLocation>
</comment>
<evidence type="ECO:0000256" key="9">
    <source>
        <dbReference type="SAM" id="Phobius"/>
    </source>
</evidence>
<evidence type="ECO:0000256" key="7">
    <source>
        <dbReference type="ARBA" id="ARBA00022989"/>
    </source>
</evidence>
<evidence type="ECO:0000313" key="10">
    <source>
        <dbReference type="EMBL" id="KAF2219127.1"/>
    </source>
</evidence>
<dbReference type="AlphaFoldDB" id="A0A6A6G078"/>